<dbReference type="EMBL" id="AP021853">
    <property type="protein sequence ID" value="BBN98552.1"/>
    <property type="molecule type" value="Genomic_DNA"/>
</dbReference>
<name>A0A410D7Y6_9BACL</name>
<sequence length="175" mass="19735">MKLPVSFKKSCTILIILSFWVAGMILYVQAWHPVSAKTTATTQEERQISPVADQEREILNQVQRQRNASHQKPAEPDWDLFRASRIVAQQLASQDSAEKGNIETMLSDLGYHPGSVHVLKMQRNRRPMDAAQILRDTADAKLLQSAHLSRIGVGYASGRNGQVWIVLYRDRAADK</sequence>
<keyword evidence="3" id="KW-1185">Reference proteome</keyword>
<gene>
    <name evidence="2" type="ORF">C0674_06215</name>
    <name evidence="1" type="ORF">St703_12570</name>
</gene>
<evidence type="ECO:0000313" key="4">
    <source>
        <dbReference type="Proteomes" id="UP000326951"/>
    </source>
</evidence>
<reference evidence="2 3" key="1">
    <citation type="submission" date="2018-01" db="EMBL/GenBank/DDBJ databases">
        <title>Complete genome sequencing of Sporolactobacillus terrae DLG3.</title>
        <authorList>
            <person name="Nam Y.-D."/>
            <person name="Kang J."/>
            <person name="Chung W.-H."/>
        </authorList>
    </citation>
    <scope>NUCLEOTIDE SEQUENCE [LARGE SCALE GENOMIC DNA]</scope>
    <source>
        <strain evidence="2 3">DLG3</strain>
    </source>
</reference>
<evidence type="ECO:0008006" key="5">
    <source>
        <dbReference type="Google" id="ProtNLM"/>
    </source>
</evidence>
<dbReference type="STRING" id="1449983.GCA_000647835_00717"/>
<dbReference type="AlphaFoldDB" id="A0A410D7Y6"/>
<dbReference type="EMBL" id="CP025688">
    <property type="protein sequence ID" value="QAA22241.1"/>
    <property type="molecule type" value="Genomic_DNA"/>
</dbReference>
<reference evidence="1 4" key="2">
    <citation type="submission" date="2019-09" db="EMBL/GenBank/DDBJ databases">
        <title>Complete genome sequence of Sporolactobacillus terrae 70-3.</title>
        <authorList>
            <person name="Tanaka N."/>
            <person name="Shiwa Y."/>
            <person name="Fujita N."/>
            <person name="Tanasupawat S."/>
        </authorList>
    </citation>
    <scope>NUCLEOTIDE SEQUENCE [LARGE SCALE GENOMIC DNA]</scope>
    <source>
        <strain evidence="1 4">70-3</strain>
    </source>
</reference>
<evidence type="ECO:0000313" key="1">
    <source>
        <dbReference type="EMBL" id="BBN98552.1"/>
    </source>
</evidence>
<protein>
    <recommendedName>
        <fullName evidence="5">SCP domain-containing protein</fullName>
    </recommendedName>
</protein>
<proteinExistence type="predicted"/>
<dbReference type="Proteomes" id="UP000285882">
    <property type="component" value="Chromosome"/>
</dbReference>
<dbReference type="Proteomes" id="UP000326951">
    <property type="component" value="Chromosome"/>
</dbReference>
<evidence type="ECO:0000313" key="3">
    <source>
        <dbReference type="Proteomes" id="UP000285882"/>
    </source>
</evidence>
<evidence type="ECO:0000313" key="2">
    <source>
        <dbReference type="EMBL" id="QAA22241.1"/>
    </source>
</evidence>
<accession>A0A410D7Y6</accession>
<organism evidence="1 4">
    <name type="scientific">Sporolactobacillus terrae</name>
    <dbReference type="NCBI Taxonomy" id="269673"/>
    <lineage>
        <taxon>Bacteria</taxon>
        <taxon>Bacillati</taxon>
        <taxon>Bacillota</taxon>
        <taxon>Bacilli</taxon>
        <taxon>Bacillales</taxon>
        <taxon>Sporolactobacillaceae</taxon>
        <taxon>Sporolactobacillus</taxon>
    </lineage>
</organism>
<dbReference type="RefSeq" id="WP_028977857.1">
    <property type="nucleotide sequence ID" value="NZ_AP021853.1"/>
</dbReference>